<dbReference type="AlphaFoldDB" id="A0A4R0EPP1"/>
<dbReference type="RefSeq" id="WP_131270442.1">
    <property type="nucleotide sequence ID" value="NZ_SJOA01000002.1"/>
</dbReference>
<reference evidence="2 3" key="1">
    <citation type="submission" date="2019-02" db="EMBL/GenBank/DDBJ databases">
        <title>High diversity of culturable Acinetobacter species in natural soil and water ecosystems.</title>
        <authorList>
            <person name="Radolfova-Krizova L."/>
            <person name="Nemec A."/>
        </authorList>
    </citation>
    <scope>NUCLEOTIDE SEQUENCE [LARGE SCALE GENOMIC DNA]</scope>
    <source>
        <strain evidence="2 3">ANC 4281</strain>
    </source>
</reference>
<feature type="signal peptide" evidence="1">
    <location>
        <begin position="1"/>
        <end position="21"/>
    </location>
</feature>
<proteinExistence type="predicted"/>
<evidence type="ECO:0000313" key="2">
    <source>
        <dbReference type="EMBL" id="TCB61335.1"/>
    </source>
</evidence>
<name>A0A4R0EPP1_9GAMM</name>
<feature type="chain" id="PRO_5020858385" description="Lipoprotein" evidence="1">
    <location>
        <begin position="22"/>
        <end position="503"/>
    </location>
</feature>
<protein>
    <recommendedName>
        <fullName evidence="4">Lipoprotein</fullName>
    </recommendedName>
</protein>
<dbReference type="EMBL" id="SJOA01000002">
    <property type="protein sequence ID" value="TCB61335.1"/>
    <property type="molecule type" value="Genomic_DNA"/>
</dbReference>
<gene>
    <name evidence="2" type="ORF">E0H85_02655</name>
</gene>
<dbReference type="PROSITE" id="PS51257">
    <property type="entry name" value="PROKAR_LIPOPROTEIN"/>
    <property type="match status" value="1"/>
</dbReference>
<dbReference type="Proteomes" id="UP000291380">
    <property type="component" value="Unassembled WGS sequence"/>
</dbReference>
<sequence>MLTKISKIHVFTIAISSFLTACGDGSDNTESSNFTPTPINGTAVDFYLKNADIKFDDCENKSIKTDAKGDFSFTTTAACNESALTITGGIDIGTNLPFTGILKFKRMDLKNLKNGTLVVSPLTSLEYYLEEAGQSGQLDKILTNLGLSNINNISQFDPAKDGDAHTMAVVFIFQQLATQIEDRLQTINKSDGSTAFTQEQAAQITFDTLISQLSTQPLFATNSAKIDSAVLKNIINKAIDNAKAKMNDSNIIIDTTFTDQISSNIIAVSTAIANIAQNGGTSANLLSELQKNPDVLETITENLKSPIYNDLFLANYDIAAIKASSATNPLNINFANLNNTLAVQFKLANTKSELNDTVALAFKLEGSKGSYRENLNVSINNIQVKFNNQGSIISAKIPKNTIINISSSFKNIQQFQFSVPQDLVINSNGNISVNYLIQSHGALKDYYNNYINKLPTGSLIQVTAYILPSTYTINPQLNLPQETVTIGTSTFKSSALTGYFKLN</sequence>
<dbReference type="OrthoDB" id="6670339at2"/>
<evidence type="ECO:0008006" key="4">
    <source>
        <dbReference type="Google" id="ProtNLM"/>
    </source>
</evidence>
<comment type="caution">
    <text evidence="2">The sequence shown here is derived from an EMBL/GenBank/DDBJ whole genome shotgun (WGS) entry which is preliminary data.</text>
</comment>
<accession>A0A4R0EPP1</accession>
<evidence type="ECO:0000256" key="1">
    <source>
        <dbReference type="SAM" id="SignalP"/>
    </source>
</evidence>
<evidence type="ECO:0000313" key="3">
    <source>
        <dbReference type="Proteomes" id="UP000291380"/>
    </source>
</evidence>
<organism evidence="2 3">
    <name type="scientific">Acinetobacter terrae</name>
    <dbReference type="NCBI Taxonomy" id="2731247"/>
    <lineage>
        <taxon>Bacteria</taxon>
        <taxon>Pseudomonadati</taxon>
        <taxon>Pseudomonadota</taxon>
        <taxon>Gammaproteobacteria</taxon>
        <taxon>Moraxellales</taxon>
        <taxon>Moraxellaceae</taxon>
        <taxon>Acinetobacter</taxon>
        <taxon>Acinetobacter Taxon 24</taxon>
    </lineage>
</organism>
<keyword evidence="1" id="KW-0732">Signal</keyword>